<evidence type="ECO:0000313" key="1">
    <source>
        <dbReference type="EMBL" id="SHN47155.1"/>
    </source>
</evidence>
<protein>
    <submittedName>
        <fullName evidence="1">Uncharacterized protein</fullName>
    </submittedName>
</protein>
<sequence length="31" mass="3567">MRTSLPATLTEARNQLAPGQEWIRVFPPTER</sequence>
<gene>
    <name evidence="1" type="ORF">SAMN05443668_1213</name>
</gene>
<name>A0A1M7RLH1_9ACTN</name>
<accession>A0A1M7RLH1</accession>
<dbReference type="AlphaFoldDB" id="A0A1M7RLH1"/>
<reference evidence="1 2" key="1">
    <citation type="submission" date="2016-11" db="EMBL/GenBank/DDBJ databases">
        <authorList>
            <person name="Jaros S."/>
            <person name="Januszkiewicz K."/>
            <person name="Wedrychowicz H."/>
        </authorList>
    </citation>
    <scope>NUCLEOTIDE SEQUENCE [LARGE SCALE GENOMIC DNA]</scope>
    <source>
        <strain evidence="1 2">DSM 46144</strain>
    </source>
</reference>
<organism evidence="1 2">
    <name type="scientific">Cryptosporangium aurantiacum</name>
    <dbReference type="NCBI Taxonomy" id="134849"/>
    <lineage>
        <taxon>Bacteria</taxon>
        <taxon>Bacillati</taxon>
        <taxon>Actinomycetota</taxon>
        <taxon>Actinomycetes</taxon>
        <taxon>Cryptosporangiales</taxon>
        <taxon>Cryptosporangiaceae</taxon>
        <taxon>Cryptosporangium</taxon>
    </lineage>
</organism>
<keyword evidence="2" id="KW-1185">Reference proteome</keyword>
<dbReference type="STRING" id="134849.SAMN05443668_1213"/>
<dbReference type="Proteomes" id="UP000184440">
    <property type="component" value="Unassembled WGS sequence"/>
</dbReference>
<proteinExistence type="predicted"/>
<dbReference type="EMBL" id="FRCS01000021">
    <property type="protein sequence ID" value="SHN47155.1"/>
    <property type="molecule type" value="Genomic_DNA"/>
</dbReference>
<evidence type="ECO:0000313" key="2">
    <source>
        <dbReference type="Proteomes" id="UP000184440"/>
    </source>
</evidence>